<reference evidence="1 2" key="1">
    <citation type="journal article" date="2022" name="New Phytol.">
        <title>Ecological generalism drives hyperdiversity of secondary metabolite gene clusters in xylarialean endophytes.</title>
        <authorList>
            <person name="Franco M.E.E."/>
            <person name="Wisecaver J.H."/>
            <person name="Arnold A.E."/>
            <person name="Ju Y.M."/>
            <person name="Slot J.C."/>
            <person name="Ahrendt S."/>
            <person name="Moore L.P."/>
            <person name="Eastman K.E."/>
            <person name="Scott K."/>
            <person name="Konkel Z."/>
            <person name="Mondo S.J."/>
            <person name="Kuo A."/>
            <person name="Hayes R.D."/>
            <person name="Haridas S."/>
            <person name="Andreopoulos B."/>
            <person name="Riley R."/>
            <person name="LaButti K."/>
            <person name="Pangilinan J."/>
            <person name="Lipzen A."/>
            <person name="Amirebrahimi M."/>
            <person name="Yan J."/>
            <person name="Adam C."/>
            <person name="Keymanesh K."/>
            <person name="Ng V."/>
            <person name="Louie K."/>
            <person name="Northen T."/>
            <person name="Drula E."/>
            <person name="Henrissat B."/>
            <person name="Hsieh H.M."/>
            <person name="Youens-Clark K."/>
            <person name="Lutzoni F."/>
            <person name="Miadlikowska J."/>
            <person name="Eastwood D.C."/>
            <person name="Hamelin R.C."/>
            <person name="Grigoriev I.V."/>
            <person name="U'Ren J.M."/>
        </authorList>
    </citation>
    <scope>NUCLEOTIDE SEQUENCE [LARGE SCALE GENOMIC DNA]</scope>
    <source>
        <strain evidence="1 2">CBS 119005</strain>
    </source>
</reference>
<organism evidence="1 2">
    <name type="scientific">Hypoxylon rubiginosum</name>
    <dbReference type="NCBI Taxonomy" id="110542"/>
    <lineage>
        <taxon>Eukaryota</taxon>
        <taxon>Fungi</taxon>
        <taxon>Dikarya</taxon>
        <taxon>Ascomycota</taxon>
        <taxon>Pezizomycotina</taxon>
        <taxon>Sordariomycetes</taxon>
        <taxon>Xylariomycetidae</taxon>
        <taxon>Xylariales</taxon>
        <taxon>Hypoxylaceae</taxon>
        <taxon>Hypoxylon</taxon>
    </lineage>
</organism>
<sequence length="873" mass="98181">MSSSLADADPPPTQHDFVAFSTPMLAAIGQKNVKVIEVLLKQKGFNPTRQFRGMTYYEIAEKRRGPAWKDEVRILQQAYDDYDDYVARYWNYTSGQNDRSGVIPPANGADTTANVSVLQEPVHRNRAVERLYICEPCKTSFTRNVDLERHQKLCGASQLLLDFTAKFPRLKQEHTQLPIRTWLKTKPADPHMPTDSKRVSTSDMNVTSELQAPTGSQGHENPRTTCIHCSTQITSLWRRSPEGQPLCNICWVFLSVHKVPRPLNQNGNVTKKHRYADSLPGGSRKTAMLTDDNRHESLLQHNNKQPMPEPTECEQSDPSGTDFTSVPGSPSESSLSSPRRTSEIASPCTTPSQGESEASSNSMNEGSEDGLDEEENVYIRRAEKKHALLRDLMDIVYSSYSRLAASGTTEEGESGTSGATRESPTAGQSSGNQRNKSRDPKGKRRLSRGDEDNDNEEGDEGQQPKRAKSGVDGDGLDRARKFACPYYQRSHHRRHANTNLPRRACYGPGFLTVHRLKEHLYRAHRLPLVCPRCDTQIDSELSLENHMRQDPPCVTRPKQLREGINSTTEKLLRSRNKDFNKKTEADKWRYVYTMIFPADNPRDLPSPYHENHIEANFADSPHLNTTAKRYEEFLQRELCPRIYRVLESRIDEALESAERDATDTLKSQLQGIFRDVQAELHDEFHAAIPVENEANPVIPVETTAGMPIPDLNPILPDSWSLHEPWSSLVMDDRPAALDSSIPLFGNELEGISNVDFDFDLLTGLAGADNHHNLEVAATTVPFKVKAIYDYTSDHAEDLSFGIGQIVTVTDEEDSNWYGGGYVDDCGAKKEGIFPQNLVERYKPPTPPRPRRSREGDANIVHLPPPNNVPFPRP</sequence>
<evidence type="ECO:0000313" key="2">
    <source>
        <dbReference type="Proteomes" id="UP001497700"/>
    </source>
</evidence>
<dbReference type="Proteomes" id="UP001497700">
    <property type="component" value="Unassembled WGS sequence"/>
</dbReference>
<dbReference type="EMBL" id="MU393460">
    <property type="protein sequence ID" value="KAI4866351.1"/>
    <property type="molecule type" value="Genomic_DNA"/>
</dbReference>
<evidence type="ECO:0000313" key="1">
    <source>
        <dbReference type="EMBL" id="KAI4866351.1"/>
    </source>
</evidence>
<comment type="caution">
    <text evidence="1">The sequence shown here is derived from an EMBL/GenBank/DDBJ whole genome shotgun (WGS) entry which is preliminary data.</text>
</comment>
<keyword evidence="2" id="KW-1185">Reference proteome</keyword>
<gene>
    <name evidence="1" type="ORF">F4820DRAFT_261792</name>
</gene>
<name>A0ACB9Z4R4_9PEZI</name>
<accession>A0ACB9Z4R4</accession>
<proteinExistence type="predicted"/>
<protein>
    <submittedName>
        <fullName evidence="1">Uncharacterized protein</fullName>
    </submittedName>
</protein>